<dbReference type="Proteomes" id="UP000663843">
    <property type="component" value="Unassembled WGS sequence"/>
</dbReference>
<organism evidence="1 2">
    <name type="scientific">Rhizoctonia solani</name>
    <dbReference type="NCBI Taxonomy" id="456999"/>
    <lineage>
        <taxon>Eukaryota</taxon>
        <taxon>Fungi</taxon>
        <taxon>Dikarya</taxon>
        <taxon>Basidiomycota</taxon>
        <taxon>Agaricomycotina</taxon>
        <taxon>Agaricomycetes</taxon>
        <taxon>Cantharellales</taxon>
        <taxon>Ceratobasidiaceae</taxon>
        <taxon>Rhizoctonia</taxon>
    </lineage>
</organism>
<dbReference type="AlphaFoldDB" id="A0A8H3DMI9"/>
<sequence>MPRPSKRKLASRDNLLKARAKMSQLRLLRMSSKNNSISQITRSIDIGHNVELNTLMAQSNHAGAVLHKDPLVVFSRLGSGLDEHLTKINSEPKLLDENGAILKNGTREKDETVNQNRLGDQPVDGGMVLESPVVDHRLEDGKCVSKISADLSSVHDTRQLVTSKKVETIRPAGQRAKSYLKIYKENYRASKKRLSTQASASDGDLWRTHGAPLEGRYMTPVKV</sequence>
<gene>
    <name evidence="1" type="ORF">RDB_LOCUS176696</name>
</gene>
<name>A0A8H3DMI9_9AGAM</name>
<evidence type="ECO:0000313" key="1">
    <source>
        <dbReference type="EMBL" id="CAE6529236.1"/>
    </source>
</evidence>
<protein>
    <submittedName>
        <fullName evidence="1">Uncharacterized protein</fullName>
    </submittedName>
</protein>
<proteinExistence type="predicted"/>
<evidence type="ECO:0000313" key="2">
    <source>
        <dbReference type="Proteomes" id="UP000663843"/>
    </source>
</evidence>
<accession>A0A8H3DMI9</accession>
<reference evidence="1" key="1">
    <citation type="submission" date="2021-01" db="EMBL/GenBank/DDBJ databases">
        <authorList>
            <person name="Kaushik A."/>
        </authorList>
    </citation>
    <scope>NUCLEOTIDE SEQUENCE</scope>
    <source>
        <strain evidence="1">AG2-2IIIB</strain>
    </source>
</reference>
<dbReference type="EMBL" id="CAJMWT010007922">
    <property type="protein sequence ID" value="CAE6529236.1"/>
    <property type="molecule type" value="Genomic_DNA"/>
</dbReference>
<comment type="caution">
    <text evidence="1">The sequence shown here is derived from an EMBL/GenBank/DDBJ whole genome shotgun (WGS) entry which is preliminary data.</text>
</comment>